<sequence length="332" mass="39079">MYIEYLSLTSAILLIFYLLDRWNKEQYNDRTNNSADQSKFQYCSNSSDPDDIEGSLSEEKSELRNRDMPRAKRKAANTANNHVQPEMQPTAPEDNPRHPSKRVRHNPSSARSTRNSHKQEDSRPLLNQAFSQRRCIAWFKEYAEEAELLGPDGMVRFCEDIAVDPENIVMLVIAYKMNARRMGYFTQAEWLKGMMELQCDSVPKLQSKLEYLKSLLNDHNLFKAIYRYAYDFARQDKDQRSMEMETAQLMLQLLLSKQWPLFTHFANFLSQSKYKVINKDQWCNILEFSRTISNDLSNYDLDGAWPVMLDEFVEWLKAQRQLENNQMETVNS</sequence>
<protein>
    <recommendedName>
        <fullName evidence="1">Defective in cullin neddylation protein</fullName>
    </recommendedName>
</protein>
<accession>A0ABD2VZ07</accession>
<feature type="chain" id="PRO_5044779832" description="Defective in cullin neddylation protein" evidence="3">
    <location>
        <begin position="25"/>
        <end position="332"/>
    </location>
</feature>
<evidence type="ECO:0000256" key="1">
    <source>
        <dbReference type="RuleBase" id="RU410713"/>
    </source>
</evidence>
<feature type="signal peptide" evidence="3">
    <location>
        <begin position="1"/>
        <end position="24"/>
    </location>
</feature>
<name>A0ABD2VZ07_9HYME</name>
<dbReference type="AlphaFoldDB" id="A0ABD2VZ07"/>
<gene>
    <name evidence="5" type="ORF">TKK_018749</name>
</gene>
<comment type="function">
    <text evidence="1">Neddylation of cullins play an essential role in the regulation of SCF-type complexes activity.</text>
</comment>
<feature type="region of interest" description="Disordered" evidence="2">
    <location>
        <begin position="29"/>
        <end position="126"/>
    </location>
</feature>
<evidence type="ECO:0000313" key="6">
    <source>
        <dbReference type="Proteomes" id="UP001627154"/>
    </source>
</evidence>
<keyword evidence="6" id="KW-1185">Reference proteome</keyword>
<dbReference type="Gene3D" id="1.10.238.200">
    <property type="entry name" value="Cullin, PONY binding domain"/>
    <property type="match status" value="1"/>
</dbReference>
<reference evidence="5 6" key="1">
    <citation type="journal article" date="2024" name="bioRxiv">
        <title>A reference genome for Trichogramma kaykai: A tiny desert-dwelling parasitoid wasp with competing sex-ratio distorters.</title>
        <authorList>
            <person name="Culotta J."/>
            <person name="Lindsey A.R."/>
        </authorList>
    </citation>
    <scope>NUCLEOTIDE SEQUENCE [LARGE SCALE GENOMIC DNA]</scope>
    <source>
        <strain evidence="5 6">KSX58</strain>
    </source>
</reference>
<feature type="domain" description="DCUN1" evidence="4">
    <location>
        <begin position="130"/>
        <end position="317"/>
    </location>
</feature>
<evidence type="ECO:0000313" key="5">
    <source>
        <dbReference type="EMBL" id="KAL3385695.1"/>
    </source>
</evidence>
<keyword evidence="3" id="KW-0732">Signal</keyword>
<dbReference type="FunFam" id="1.10.238.200:FF:000002">
    <property type="entry name" value="DCN1-like protein"/>
    <property type="match status" value="1"/>
</dbReference>
<dbReference type="Pfam" id="PF03556">
    <property type="entry name" value="Cullin_binding"/>
    <property type="match status" value="1"/>
</dbReference>
<proteinExistence type="predicted"/>
<dbReference type="Gene3D" id="1.10.238.10">
    <property type="entry name" value="EF-hand"/>
    <property type="match status" value="1"/>
</dbReference>
<dbReference type="PANTHER" id="PTHR12281:SF12">
    <property type="entry name" value="DEFECTIVE IN CULLIN NEDDYLATION PROTEIN"/>
    <property type="match status" value="1"/>
</dbReference>
<comment type="caution">
    <text evidence="5">The sequence shown here is derived from an EMBL/GenBank/DDBJ whole genome shotgun (WGS) entry which is preliminary data.</text>
</comment>
<dbReference type="InterPro" id="IPR005176">
    <property type="entry name" value="PONY_dom"/>
</dbReference>
<feature type="compositionally biased region" description="Basic and acidic residues" evidence="2">
    <location>
        <begin position="57"/>
        <end position="70"/>
    </location>
</feature>
<dbReference type="PROSITE" id="PS51229">
    <property type="entry name" value="DCUN1"/>
    <property type="match status" value="1"/>
</dbReference>
<dbReference type="Proteomes" id="UP001627154">
    <property type="component" value="Unassembled WGS sequence"/>
</dbReference>
<evidence type="ECO:0000256" key="3">
    <source>
        <dbReference type="SAM" id="SignalP"/>
    </source>
</evidence>
<feature type="compositionally biased region" description="Polar residues" evidence="2">
    <location>
        <begin position="29"/>
        <end position="47"/>
    </location>
</feature>
<evidence type="ECO:0000256" key="2">
    <source>
        <dbReference type="SAM" id="MobiDB-lite"/>
    </source>
</evidence>
<dbReference type="InterPro" id="IPR042460">
    <property type="entry name" value="DCN1-like_PONY"/>
</dbReference>
<organism evidence="5 6">
    <name type="scientific">Trichogramma kaykai</name>
    <dbReference type="NCBI Taxonomy" id="54128"/>
    <lineage>
        <taxon>Eukaryota</taxon>
        <taxon>Metazoa</taxon>
        <taxon>Ecdysozoa</taxon>
        <taxon>Arthropoda</taxon>
        <taxon>Hexapoda</taxon>
        <taxon>Insecta</taxon>
        <taxon>Pterygota</taxon>
        <taxon>Neoptera</taxon>
        <taxon>Endopterygota</taxon>
        <taxon>Hymenoptera</taxon>
        <taxon>Apocrita</taxon>
        <taxon>Proctotrupomorpha</taxon>
        <taxon>Chalcidoidea</taxon>
        <taxon>Trichogrammatidae</taxon>
        <taxon>Trichogramma</taxon>
    </lineage>
</organism>
<dbReference type="EMBL" id="JBJJXI010000153">
    <property type="protein sequence ID" value="KAL3385695.1"/>
    <property type="molecule type" value="Genomic_DNA"/>
</dbReference>
<evidence type="ECO:0000259" key="4">
    <source>
        <dbReference type="PROSITE" id="PS51229"/>
    </source>
</evidence>
<dbReference type="PANTHER" id="PTHR12281">
    <property type="entry name" value="RP42 RELATED"/>
    <property type="match status" value="1"/>
</dbReference>
<dbReference type="InterPro" id="IPR014764">
    <property type="entry name" value="DCN-prot"/>
</dbReference>